<keyword evidence="1" id="KW-0472">Membrane</keyword>
<evidence type="ECO:0000256" key="1">
    <source>
        <dbReference type="SAM" id="Phobius"/>
    </source>
</evidence>
<keyword evidence="1" id="KW-0812">Transmembrane</keyword>
<evidence type="ECO:0008006" key="4">
    <source>
        <dbReference type="Google" id="ProtNLM"/>
    </source>
</evidence>
<accession>A0A5D0TX13</accession>
<reference evidence="2 3" key="1">
    <citation type="submission" date="2019-08" db="EMBL/GenBank/DDBJ databases">
        <title>Actinomadura sp. nov. CYP1-5 isolated from mountain soil.</title>
        <authorList>
            <person name="Songsumanus A."/>
            <person name="Kuncharoen N."/>
            <person name="Kudo T."/>
            <person name="Yuki M."/>
            <person name="Igarashi Y."/>
            <person name="Tanasupawat S."/>
        </authorList>
    </citation>
    <scope>NUCLEOTIDE SEQUENCE [LARGE SCALE GENOMIC DNA]</scope>
    <source>
        <strain evidence="2 3">GKU157</strain>
    </source>
</reference>
<dbReference type="AlphaFoldDB" id="A0A5D0TX13"/>
<protein>
    <recommendedName>
        <fullName evidence="4">DUF3558 domain-containing protein</fullName>
    </recommendedName>
</protein>
<keyword evidence="1" id="KW-1133">Transmembrane helix</keyword>
<dbReference type="EMBL" id="VSFF01000013">
    <property type="protein sequence ID" value="TYC09980.1"/>
    <property type="molecule type" value="Genomic_DNA"/>
</dbReference>
<name>A0A5D0TX13_9ACTN</name>
<dbReference type="OrthoDB" id="3454902at2"/>
<organism evidence="2 3">
    <name type="scientific">Actinomadura syzygii</name>
    <dbReference type="NCBI Taxonomy" id="1427538"/>
    <lineage>
        <taxon>Bacteria</taxon>
        <taxon>Bacillati</taxon>
        <taxon>Actinomycetota</taxon>
        <taxon>Actinomycetes</taxon>
        <taxon>Streptosporangiales</taxon>
        <taxon>Thermomonosporaceae</taxon>
        <taxon>Actinomadura</taxon>
    </lineage>
</organism>
<evidence type="ECO:0000313" key="2">
    <source>
        <dbReference type="EMBL" id="TYC09980.1"/>
    </source>
</evidence>
<dbReference type="RefSeq" id="WP_148354028.1">
    <property type="nucleotide sequence ID" value="NZ_JBHSBF010000005.1"/>
</dbReference>
<proteinExistence type="predicted"/>
<dbReference type="Proteomes" id="UP000322634">
    <property type="component" value="Unassembled WGS sequence"/>
</dbReference>
<comment type="caution">
    <text evidence="2">The sequence shown here is derived from an EMBL/GenBank/DDBJ whole genome shotgun (WGS) entry which is preliminary data.</text>
</comment>
<gene>
    <name evidence="2" type="ORF">FXF65_33295</name>
</gene>
<keyword evidence="3" id="KW-1185">Reference proteome</keyword>
<evidence type="ECO:0000313" key="3">
    <source>
        <dbReference type="Proteomes" id="UP000322634"/>
    </source>
</evidence>
<sequence>MSDSGPPGPAPRWWTGRGRQAAAGTIALVLAVSVAVAVAASRDRAPEGISDGPLLTAPAGADRVPAGRVVTKLPRNCGVSAATAARLAPGADRDAEKGNVFRQGGPGSCMWYSLDDGKAKCGFCVGDFRNERVLYVDITLSTGRLQAPITEAMQALTPAEPNRAANPDPPALVEGLGEEATARYSAEIETEGAVVDFRVGNAVVSVRYKGWDDVRGRRRTIPEKTALDGALAAAAETAKSMGTTARPVLSAVKNPVTPPLRTIPKPCDTVADPTVDKVARGAYRRRGSATLLTMAAPAGMSVDACTWNARTSRYSGEGRTRTLTVSLAVAGERLPGLGAFNATRQFLGVYQNQRAGKSPGADAFTGFTPLTGPGERAFAVTKVQRSASDGDVGIVIFQKRNVLVEVAYRGADEDVPLTGKRLVDSAYTVAVAVERSLR</sequence>
<feature type="transmembrane region" description="Helical" evidence="1">
    <location>
        <begin position="20"/>
        <end position="40"/>
    </location>
</feature>